<dbReference type="PANTHER" id="PTHR34075:SF5">
    <property type="entry name" value="BLR3430 PROTEIN"/>
    <property type="match status" value="1"/>
</dbReference>
<evidence type="ECO:0008006" key="5">
    <source>
        <dbReference type="Google" id="ProtNLM"/>
    </source>
</evidence>
<dbReference type="InterPro" id="IPR052513">
    <property type="entry name" value="Thioester_dehydratase-like"/>
</dbReference>
<dbReference type="Pfam" id="PF12172">
    <property type="entry name" value="zf-ChsH2"/>
    <property type="match status" value="1"/>
</dbReference>
<dbReference type="STRING" id="334253.SAMN04487943_11428"/>
<dbReference type="InterPro" id="IPR012340">
    <property type="entry name" value="NA-bd_OB-fold"/>
</dbReference>
<dbReference type="Pfam" id="PF01796">
    <property type="entry name" value="OB_ChsH2_C"/>
    <property type="match status" value="1"/>
</dbReference>
<dbReference type="InterPro" id="IPR002878">
    <property type="entry name" value="ChsH2_C"/>
</dbReference>
<dbReference type="EMBL" id="FOTR01000014">
    <property type="protein sequence ID" value="SFM34100.1"/>
    <property type="molecule type" value="Genomic_DNA"/>
</dbReference>
<dbReference type="RefSeq" id="WP_091485541.1">
    <property type="nucleotide sequence ID" value="NZ_FOTR01000014.1"/>
</dbReference>
<feature type="domain" description="ChsH2 rubredoxin-like zinc ribbon" evidence="2">
    <location>
        <begin position="19"/>
        <end position="52"/>
    </location>
</feature>
<dbReference type="PANTHER" id="PTHR34075">
    <property type="entry name" value="BLR3430 PROTEIN"/>
    <property type="match status" value="1"/>
</dbReference>
<name>A0A1I4Q382_9BACI</name>
<dbReference type="InterPro" id="IPR022002">
    <property type="entry name" value="ChsH2_Znr"/>
</dbReference>
<gene>
    <name evidence="3" type="ORF">SAMN04487943_11428</name>
</gene>
<evidence type="ECO:0000259" key="1">
    <source>
        <dbReference type="Pfam" id="PF01796"/>
    </source>
</evidence>
<dbReference type="Gene3D" id="6.10.30.10">
    <property type="match status" value="1"/>
</dbReference>
<dbReference type="SUPFAM" id="SSF50249">
    <property type="entry name" value="Nucleic acid-binding proteins"/>
    <property type="match status" value="1"/>
</dbReference>
<dbReference type="AlphaFoldDB" id="A0A1I4Q382"/>
<feature type="domain" description="ChsH2 C-terminal OB-fold" evidence="1">
    <location>
        <begin position="56"/>
        <end position="120"/>
    </location>
</feature>
<reference evidence="4" key="1">
    <citation type="submission" date="2016-10" db="EMBL/GenBank/DDBJ databases">
        <authorList>
            <person name="Varghese N."/>
            <person name="Submissions S."/>
        </authorList>
    </citation>
    <scope>NUCLEOTIDE SEQUENCE [LARGE SCALE GENOMIC DNA]</scope>
    <source>
        <strain evidence="4">CGMCC 1.4250</strain>
    </source>
</reference>
<dbReference type="Proteomes" id="UP000198565">
    <property type="component" value="Unassembled WGS sequence"/>
</dbReference>
<dbReference type="OrthoDB" id="9785144at2"/>
<evidence type="ECO:0000313" key="3">
    <source>
        <dbReference type="EMBL" id="SFM34100.1"/>
    </source>
</evidence>
<keyword evidence="4" id="KW-1185">Reference proteome</keyword>
<evidence type="ECO:0000313" key="4">
    <source>
        <dbReference type="Proteomes" id="UP000198565"/>
    </source>
</evidence>
<sequence>MTNISFPEPTITAVSKPFWDKVAEKQFYLQQCDDCAQWVFYPRAHCPHCFGSHLTWKEASGQGKLKSWSMVHRTGHPAWQERTPYAVGIVELAEGPSLLTHLLINEQELHYQLPVEISFQSLNERLLPFFQKKGD</sequence>
<protein>
    <recommendedName>
        <fullName evidence="5">DUF35 domain-containing protein</fullName>
    </recommendedName>
</protein>
<evidence type="ECO:0000259" key="2">
    <source>
        <dbReference type="Pfam" id="PF12172"/>
    </source>
</evidence>
<proteinExistence type="predicted"/>
<accession>A0A1I4Q382</accession>
<organism evidence="3 4">
    <name type="scientific">Gracilibacillus orientalis</name>
    <dbReference type="NCBI Taxonomy" id="334253"/>
    <lineage>
        <taxon>Bacteria</taxon>
        <taxon>Bacillati</taxon>
        <taxon>Bacillota</taxon>
        <taxon>Bacilli</taxon>
        <taxon>Bacillales</taxon>
        <taxon>Bacillaceae</taxon>
        <taxon>Gracilibacillus</taxon>
    </lineage>
</organism>